<evidence type="ECO:0000256" key="1">
    <source>
        <dbReference type="ARBA" id="ARBA00004141"/>
    </source>
</evidence>
<evidence type="ECO:0000256" key="2">
    <source>
        <dbReference type="ARBA" id="ARBA00022692"/>
    </source>
</evidence>
<evidence type="ECO:0000313" key="6">
    <source>
        <dbReference type="EMBL" id="KAK7105145.1"/>
    </source>
</evidence>
<reference evidence="6 7" key="1">
    <citation type="submission" date="2024-02" db="EMBL/GenBank/DDBJ databases">
        <title>Chromosome-scale genome assembly of the rough periwinkle Littorina saxatilis.</title>
        <authorList>
            <person name="De Jode A."/>
            <person name="Faria R."/>
            <person name="Formenti G."/>
            <person name="Sims Y."/>
            <person name="Smith T.P."/>
            <person name="Tracey A."/>
            <person name="Wood J.M.D."/>
            <person name="Zagrodzka Z.B."/>
            <person name="Johannesson K."/>
            <person name="Butlin R.K."/>
            <person name="Leder E.H."/>
        </authorList>
    </citation>
    <scope>NUCLEOTIDE SEQUENCE [LARGE SCALE GENOMIC DNA]</scope>
    <source>
        <strain evidence="6">Snail1</strain>
        <tissue evidence="6">Muscle</tissue>
    </source>
</reference>
<name>A0AAN9BKW5_9CAEN</name>
<dbReference type="PANTHER" id="PTHR23507:SF1">
    <property type="entry name" value="FI18259P1-RELATED"/>
    <property type="match status" value="1"/>
</dbReference>
<feature type="transmembrane region" description="Helical" evidence="5">
    <location>
        <begin position="124"/>
        <end position="145"/>
    </location>
</feature>
<keyword evidence="4 5" id="KW-0472">Membrane</keyword>
<feature type="transmembrane region" description="Helical" evidence="5">
    <location>
        <begin position="245"/>
        <end position="267"/>
    </location>
</feature>
<accession>A0AAN9BKW5</accession>
<feature type="transmembrane region" description="Helical" evidence="5">
    <location>
        <begin position="336"/>
        <end position="362"/>
    </location>
</feature>
<feature type="transmembrane region" description="Helical" evidence="5">
    <location>
        <begin position="6"/>
        <end position="22"/>
    </location>
</feature>
<organism evidence="6 7">
    <name type="scientific">Littorina saxatilis</name>
    <dbReference type="NCBI Taxonomy" id="31220"/>
    <lineage>
        <taxon>Eukaryota</taxon>
        <taxon>Metazoa</taxon>
        <taxon>Spiralia</taxon>
        <taxon>Lophotrochozoa</taxon>
        <taxon>Mollusca</taxon>
        <taxon>Gastropoda</taxon>
        <taxon>Caenogastropoda</taxon>
        <taxon>Littorinimorpha</taxon>
        <taxon>Littorinoidea</taxon>
        <taxon>Littorinidae</taxon>
        <taxon>Littorina</taxon>
    </lineage>
</organism>
<dbReference type="EMBL" id="JBAMIC010000008">
    <property type="protein sequence ID" value="KAK7105145.1"/>
    <property type="molecule type" value="Genomic_DNA"/>
</dbReference>
<comment type="subcellular location">
    <subcellularLocation>
        <location evidence="1">Membrane</location>
        <topology evidence="1">Multi-pass membrane protein</topology>
    </subcellularLocation>
</comment>
<evidence type="ECO:0000313" key="7">
    <source>
        <dbReference type="Proteomes" id="UP001374579"/>
    </source>
</evidence>
<evidence type="ECO:0000256" key="5">
    <source>
        <dbReference type="SAM" id="Phobius"/>
    </source>
</evidence>
<dbReference type="Gene3D" id="1.20.1250.20">
    <property type="entry name" value="MFS general substrate transporter like domains"/>
    <property type="match status" value="1"/>
</dbReference>
<protein>
    <recommendedName>
        <fullName evidence="8">Proton-coupled folate transporter</fullName>
    </recommendedName>
</protein>
<feature type="transmembrane region" description="Helical" evidence="5">
    <location>
        <begin position="29"/>
        <end position="51"/>
    </location>
</feature>
<dbReference type="PANTHER" id="PTHR23507">
    <property type="entry name" value="ZGC:174356"/>
    <property type="match status" value="1"/>
</dbReference>
<feature type="transmembrane region" description="Helical" evidence="5">
    <location>
        <begin position="57"/>
        <end position="81"/>
    </location>
</feature>
<feature type="transmembrane region" description="Helical" evidence="5">
    <location>
        <begin position="93"/>
        <end position="118"/>
    </location>
</feature>
<evidence type="ECO:0008006" key="8">
    <source>
        <dbReference type="Google" id="ProtNLM"/>
    </source>
</evidence>
<dbReference type="Pfam" id="PF07690">
    <property type="entry name" value="MFS_1"/>
    <property type="match status" value="1"/>
</dbReference>
<feature type="transmembrane region" description="Helical" evidence="5">
    <location>
        <begin position="273"/>
        <end position="294"/>
    </location>
</feature>
<dbReference type="InterPro" id="IPR036259">
    <property type="entry name" value="MFS_trans_sf"/>
</dbReference>
<dbReference type="InterPro" id="IPR011701">
    <property type="entry name" value="MFS"/>
</dbReference>
<dbReference type="GO" id="GO:0022857">
    <property type="term" value="F:transmembrane transporter activity"/>
    <property type="evidence" value="ECO:0007669"/>
    <property type="project" value="InterPro"/>
</dbReference>
<keyword evidence="2 5" id="KW-0812">Transmembrane</keyword>
<keyword evidence="7" id="KW-1185">Reference proteome</keyword>
<proteinExistence type="predicted"/>
<feature type="transmembrane region" description="Helical" evidence="5">
    <location>
        <begin position="180"/>
        <end position="198"/>
    </location>
</feature>
<comment type="caution">
    <text evidence="6">The sequence shown here is derived from an EMBL/GenBank/DDBJ whole genome shotgun (WGS) entry which is preliminary data.</text>
</comment>
<feature type="transmembrane region" description="Helical" evidence="5">
    <location>
        <begin position="306"/>
        <end position="330"/>
    </location>
</feature>
<gene>
    <name evidence="6" type="ORF">V1264_019745</name>
</gene>
<evidence type="ECO:0000256" key="3">
    <source>
        <dbReference type="ARBA" id="ARBA00022989"/>
    </source>
</evidence>
<dbReference type="Proteomes" id="UP001374579">
    <property type="component" value="Unassembled WGS sequence"/>
</dbReference>
<sequence length="384" mass="42043">MQLDLVSGGLSIVVNLFLGSYSDVLGRRFVLLVPIVGHFLRNATAPVVIHWNLGASYLYVGYVIDGLCGGASGVALGLYVYTADITSSDKSRTVGMAVVDTATGLTGALAYLGAGYFIEYTGFFYPSLVSAIFLLMSALVILCLLPETVPRDRKGWFSPAEGARRVFSIFLSRGQKYQRAFLWMGLLAFFLAMMPEFADVKVRSLYLMNEPFCWSSVQMGIFQAAKDGASRCSSLFLIKVLQRCLLTPALAIIAATAYVAGDVLMAFARDDLAVFMVPVVSMAGYMVFAAIRSMMSRLVPPDKQGALFAAIAVVESACYCMGQTTFFSIYQATMHVFQGVIFFFFAGFHFFIIVIYVIYLCLFRRVVPSQVAPISVQTEDIPDS</sequence>
<dbReference type="AlphaFoldDB" id="A0AAN9BKW5"/>
<keyword evidence="3 5" id="KW-1133">Transmembrane helix</keyword>
<evidence type="ECO:0000256" key="4">
    <source>
        <dbReference type="ARBA" id="ARBA00023136"/>
    </source>
</evidence>
<dbReference type="GO" id="GO:0016020">
    <property type="term" value="C:membrane"/>
    <property type="evidence" value="ECO:0007669"/>
    <property type="project" value="UniProtKB-SubCell"/>
</dbReference>
<dbReference type="SUPFAM" id="SSF103473">
    <property type="entry name" value="MFS general substrate transporter"/>
    <property type="match status" value="1"/>
</dbReference>